<feature type="transmembrane region" description="Helical" evidence="9">
    <location>
        <begin position="92"/>
        <end position="109"/>
    </location>
</feature>
<evidence type="ECO:0000256" key="10">
    <source>
        <dbReference type="RuleBase" id="RU004181"/>
    </source>
</evidence>
<comment type="similarity">
    <text evidence="1 9 10">Belongs to the peptidase A8 family.</text>
</comment>
<dbReference type="Proteomes" id="UP001521209">
    <property type="component" value="Unassembled WGS sequence"/>
</dbReference>
<dbReference type="HAMAP" id="MF_00161">
    <property type="entry name" value="LspA"/>
    <property type="match status" value="1"/>
</dbReference>
<dbReference type="EMBL" id="JAKGBZ010000013">
    <property type="protein sequence ID" value="MCF3946707.1"/>
    <property type="molecule type" value="Genomic_DNA"/>
</dbReference>
<keyword evidence="8 9" id="KW-0472">Membrane</keyword>
<evidence type="ECO:0000256" key="6">
    <source>
        <dbReference type="ARBA" id="ARBA00022801"/>
    </source>
</evidence>
<keyword evidence="2 9" id="KW-1003">Cell membrane</keyword>
<keyword evidence="6 9" id="KW-0378">Hydrolase</keyword>
<feature type="transmembrane region" description="Helical" evidence="9">
    <location>
        <begin position="42"/>
        <end position="61"/>
    </location>
</feature>
<keyword evidence="3 9" id="KW-0645">Protease</keyword>
<evidence type="ECO:0000256" key="4">
    <source>
        <dbReference type="ARBA" id="ARBA00022692"/>
    </source>
</evidence>
<dbReference type="InterPro" id="IPR001872">
    <property type="entry name" value="Peptidase_A8"/>
</dbReference>
<feature type="active site" evidence="9">
    <location>
        <position position="119"/>
    </location>
</feature>
<proteinExistence type="inferred from homology"/>
<dbReference type="RefSeq" id="WP_235703944.1">
    <property type="nucleotide sequence ID" value="NZ_JAKGBZ010000013.1"/>
</dbReference>
<dbReference type="PRINTS" id="PR00781">
    <property type="entry name" value="LIPOSIGPTASE"/>
</dbReference>
<evidence type="ECO:0000313" key="11">
    <source>
        <dbReference type="EMBL" id="MCF3946707.1"/>
    </source>
</evidence>
<evidence type="ECO:0000256" key="3">
    <source>
        <dbReference type="ARBA" id="ARBA00022670"/>
    </source>
</evidence>
<feature type="active site" evidence="9">
    <location>
        <position position="137"/>
    </location>
</feature>
<comment type="function">
    <text evidence="9">This protein specifically catalyzes the removal of signal peptides from prolipoproteins.</text>
</comment>
<dbReference type="PANTHER" id="PTHR33695:SF1">
    <property type="entry name" value="LIPOPROTEIN SIGNAL PEPTIDASE"/>
    <property type="match status" value="1"/>
</dbReference>
<dbReference type="PANTHER" id="PTHR33695">
    <property type="entry name" value="LIPOPROTEIN SIGNAL PEPTIDASE"/>
    <property type="match status" value="1"/>
</dbReference>
<accession>A0ABS9DZ48</accession>
<protein>
    <recommendedName>
        <fullName evidence="9">Lipoprotein signal peptidase</fullName>
        <ecNumber evidence="9">3.4.23.36</ecNumber>
    </recommendedName>
    <alternativeName>
        <fullName evidence="9">Prolipoprotein signal peptidase</fullName>
    </alternativeName>
    <alternativeName>
        <fullName evidence="9">Signal peptidase II</fullName>
        <shortName evidence="9">SPase II</shortName>
    </alternativeName>
</protein>
<comment type="subcellular location">
    <subcellularLocation>
        <location evidence="9">Cell membrane</location>
        <topology evidence="9">Multi-pass membrane protein</topology>
    </subcellularLocation>
</comment>
<keyword evidence="12" id="KW-1185">Reference proteome</keyword>
<dbReference type="EC" id="3.4.23.36" evidence="9"/>
<feature type="transmembrane region" description="Helical" evidence="9">
    <location>
        <begin position="130"/>
        <end position="149"/>
    </location>
</feature>
<sequence length="175" mass="18398">MSVVSRRFAGLVVAIVVLAADQLSKAWILYGLDLPSRGVVRILPVLNFALVWNHGVTFGILAGDNATILLIAIAAAAIVALAVWLWRATHLVTTLAIGAIIGGAIGNVISRLRYGAVVDFIDAHIGAWHWYVFNVADAAIVCGVTALIVEGMVRRDNPGSASPLPDAARGDKEAP</sequence>
<keyword evidence="5 9" id="KW-0064">Aspartyl protease</keyword>
<keyword evidence="4 9" id="KW-0812">Transmembrane</keyword>
<comment type="pathway">
    <text evidence="9">Protein modification; lipoprotein biosynthesis (signal peptide cleavage).</text>
</comment>
<dbReference type="NCBIfam" id="NF011352">
    <property type="entry name" value="PRK14770.1"/>
    <property type="match status" value="1"/>
</dbReference>
<evidence type="ECO:0000256" key="5">
    <source>
        <dbReference type="ARBA" id="ARBA00022750"/>
    </source>
</evidence>
<organism evidence="11 12">
    <name type="scientific">Acidiphilium iwatense</name>
    <dbReference type="NCBI Taxonomy" id="768198"/>
    <lineage>
        <taxon>Bacteria</taxon>
        <taxon>Pseudomonadati</taxon>
        <taxon>Pseudomonadota</taxon>
        <taxon>Alphaproteobacteria</taxon>
        <taxon>Acetobacterales</taxon>
        <taxon>Acidocellaceae</taxon>
        <taxon>Acidiphilium</taxon>
    </lineage>
</organism>
<evidence type="ECO:0000256" key="2">
    <source>
        <dbReference type="ARBA" id="ARBA00022475"/>
    </source>
</evidence>
<keyword evidence="7 9" id="KW-1133">Transmembrane helix</keyword>
<evidence type="ECO:0000256" key="1">
    <source>
        <dbReference type="ARBA" id="ARBA00006139"/>
    </source>
</evidence>
<name>A0ABS9DZ48_9PROT</name>
<evidence type="ECO:0000256" key="9">
    <source>
        <dbReference type="HAMAP-Rule" id="MF_00161"/>
    </source>
</evidence>
<feature type="transmembrane region" description="Helical" evidence="9">
    <location>
        <begin position="68"/>
        <end position="86"/>
    </location>
</feature>
<evidence type="ECO:0000313" key="12">
    <source>
        <dbReference type="Proteomes" id="UP001521209"/>
    </source>
</evidence>
<evidence type="ECO:0000256" key="7">
    <source>
        <dbReference type="ARBA" id="ARBA00022989"/>
    </source>
</evidence>
<dbReference type="GO" id="GO:0004190">
    <property type="term" value="F:aspartic-type endopeptidase activity"/>
    <property type="evidence" value="ECO:0007669"/>
    <property type="project" value="UniProtKB-EC"/>
</dbReference>
<comment type="catalytic activity">
    <reaction evidence="9">
        <text>Release of signal peptides from bacterial membrane prolipoproteins. Hydrolyzes -Xaa-Yaa-Zaa-|-(S,diacylglyceryl)Cys-, in which Xaa is hydrophobic (preferably Leu), and Yaa (Ala or Ser) and Zaa (Gly or Ala) have small, neutral side chains.</text>
        <dbReference type="EC" id="3.4.23.36"/>
    </reaction>
</comment>
<dbReference type="Pfam" id="PF01252">
    <property type="entry name" value="Peptidase_A8"/>
    <property type="match status" value="1"/>
</dbReference>
<reference evidence="11 12" key="1">
    <citation type="submission" date="2022-01" db="EMBL/GenBank/DDBJ databases">
        <authorList>
            <person name="Won M."/>
            <person name="Kim S.-J."/>
            <person name="Kwon S.-W."/>
        </authorList>
    </citation>
    <scope>NUCLEOTIDE SEQUENCE [LARGE SCALE GENOMIC DNA]</scope>
    <source>
        <strain evidence="11 12">KCTC 23505</strain>
    </source>
</reference>
<evidence type="ECO:0000256" key="8">
    <source>
        <dbReference type="ARBA" id="ARBA00023136"/>
    </source>
</evidence>
<gene>
    <name evidence="9 11" type="primary">lspA</name>
    <name evidence="11" type="ORF">L2A60_08435</name>
</gene>
<comment type="caution">
    <text evidence="11">The sequence shown here is derived from an EMBL/GenBank/DDBJ whole genome shotgun (WGS) entry which is preliminary data.</text>
</comment>
<dbReference type="NCBIfam" id="TIGR00077">
    <property type="entry name" value="lspA"/>
    <property type="match status" value="1"/>
</dbReference>